<sequence length="81" mass="9319">MNYLQNIIDRQLGIFCRFSYDNILKRLLVDRDESFYALQTNTLAATFEQDPPIFACRFSEAAGYEHILALANEDGRVAIQV</sequence>
<reference evidence="1" key="1">
    <citation type="submission" date="2022-03" db="EMBL/GenBank/DDBJ databases">
        <authorList>
            <person name="Martin H S."/>
        </authorList>
    </citation>
    <scope>NUCLEOTIDE SEQUENCE</scope>
</reference>
<proteinExistence type="predicted"/>
<name>A0ABN8JA18_9NEOP</name>
<feature type="non-terminal residue" evidence="1">
    <location>
        <position position="81"/>
    </location>
</feature>
<protein>
    <submittedName>
        <fullName evidence="1">Uncharacterized protein</fullName>
    </submittedName>
</protein>
<dbReference type="EMBL" id="OW152821">
    <property type="protein sequence ID" value="CAH2077231.1"/>
    <property type="molecule type" value="Genomic_DNA"/>
</dbReference>
<keyword evidence="2" id="KW-1185">Reference proteome</keyword>
<gene>
    <name evidence="1" type="ORF">IPOD504_LOCUS17609</name>
</gene>
<organism evidence="1 2">
    <name type="scientific">Iphiclides podalirius</name>
    <name type="common">scarce swallowtail</name>
    <dbReference type="NCBI Taxonomy" id="110791"/>
    <lineage>
        <taxon>Eukaryota</taxon>
        <taxon>Metazoa</taxon>
        <taxon>Ecdysozoa</taxon>
        <taxon>Arthropoda</taxon>
        <taxon>Hexapoda</taxon>
        <taxon>Insecta</taxon>
        <taxon>Pterygota</taxon>
        <taxon>Neoptera</taxon>
        <taxon>Endopterygota</taxon>
        <taxon>Lepidoptera</taxon>
        <taxon>Glossata</taxon>
        <taxon>Ditrysia</taxon>
        <taxon>Papilionoidea</taxon>
        <taxon>Papilionidae</taxon>
        <taxon>Papilioninae</taxon>
        <taxon>Iphiclides</taxon>
    </lineage>
</organism>
<evidence type="ECO:0000313" key="1">
    <source>
        <dbReference type="EMBL" id="CAH2077231.1"/>
    </source>
</evidence>
<dbReference type="Proteomes" id="UP000837857">
    <property type="component" value="Chromosome 9"/>
</dbReference>
<accession>A0ABN8JA18</accession>
<evidence type="ECO:0000313" key="2">
    <source>
        <dbReference type="Proteomes" id="UP000837857"/>
    </source>
</evidence>